<evidence type="ECO:0000256" key="9">
    <source>
        <dbReference type="ARBA" id="ARBA00049244"/>
    </source>
</evidence>
<sequence>MTKKILLIDGNSLIYRAYFANAYRTKTILKTSQGIPTNAVYSFINMLLGLLKKESYCDIKVAFDKGKKTWRHQKMPDYKGNRQQTPPELISQLPLAQEFLDSANIDWFAMDKYEADDLIGTIDRYLEKHCPDYEIDILTSDKDLFQLITPKTKLLVPNSGTSDLTTFGLEELKAKWNCRPCEVPDIKGLMGDPSDNLKGVNGIGEKTAIALIGEYGSLENIYDHLDALRPSVREKLIKDKESAFFTREMATIDTDFAVPDLKFKTLNLNMAELGKFLTKYEMVSIFKRLGLTTEKVNPSANFDVQIVDHWESKFEDEENNLFVQNLEDNYHHGKIIGVAWSNKKGNFYWDWSQINAPKQLSFFEDQVLAPQIDEAFARFLLNTRCLKNTYDIKKTLTLLKNAGYKFAEKSFIYDMMVASYDLDPLVKANFPDHLSMVEENLAFLTDEEFFRGSTRQVRNLEINEKAKFIGEKAYLIGQTKTKILEKLKSANQLVIYEKIDYPFIFVLYSMEQTGIEIDVTELREQTQNIKNNLDQLERQMDQILGPELKSRHINYGSPKQLQDLLFEILKLPNLAKGSTGHEVLVQLVDEHPIIKPLLEHRKFSKIYNTYLLGFDKYIFPDKKIHTIFNQTLTSTGRISSGEPNIQNISVRDEDQKQVRKILVSAPGSEFYSFDYSQIELRVIAQVAPEPNLLKIFKDHGDVHEETARKIFNLKPNEPVTREMRRQAKVVNFGIIYGLSPYGLSKDLNISVSEAKKIIDSYYANFPAIAQYREKVINLAKTTGYAENVVHRQRRIPELASANYHLKQFGERVAVNTPLQGTSADILKVAMNNIYTDLQKNDRQTMMVAQIHDEIIFSIPNEEVKLVVPMIKTKMEHAFIDLLDLVNQGHLISIALEVSESHGKNWLELK</sequence>
<dbReference type="GO" id="GO:0003677">
    <property type="term" value="F:DNA binding"/>
    <property type="evidence" value="ECO:0007669"/>
    <property type="project" value="UniProtKB-UniRule"/>
</dbReference>
<dbReference type="CDD" id="cd09898">
    <property type="entry name" value="H3TH_53EXO"/>
    <property type="match status" value="1"/>
</dbReference>
<keyword evidence="5 12" id="KW-0227">DNA damage</keyword>
<dbReference type="Pfam" id="PF00476">
    <property type="entry name" value="DNA_pol_A"/>
    <property type="match status" value="1"/>
</dbReference>
<dbReference type="Gene3D" id="3.40.50.1010">
    <property type="entry name" value="5'-nuclease"/>
    <property type="match status" value="1"/>
</dbReference>
<evidence type="ECO:0000256" key="7">
    <source>
        <dbReference type="ARBA" id="ARBA00023125"/>
    </source>
</evidence>
<dbReference type="PROSITE" id="PS00447">
    <property type="entry name" value="DNA_POLYMERASE_A"/>
    <property type="match status" value="1"/>
</dbReference>
<dbReference type="Pfam" id="PF22619">
    <property type="entry name" value="DNA_polI_exo1"/>
    <property type="match status" value="1"/>
</dbReference>
<dbReference type="InterPro" id="IPR001098">
    <property type="entry name" value="DNA-dir_DNA_pol_A_palm_dom"/>
</dbReference>
<evidence type="ECO:0000313" key="14">
    <source>
        <dbReference type="Proteomes" id="UP000232222"/>
    </source>
</evidence>
<dbReference type="Gene3D" id="3.30.420.10">
    <property type="entry name" value="Ribonuclease H-like superfamily/Ribonuclease H"/>
    <property type="match status" value="1"/>
</dbReference>
<evidence type="ECO:0000256" key="6">
    <source>
        <dbReference type="ARBA" id="ARBA00022932"/>
    </source>
</evidence>
<dbReference type="SMART" id="SM00475">
    <property type="entry name" value="53EXOc"/>
    <property type="match status" value="1"/>
</dbReference>
<dbReference type="SUPFAM" id="SSF47807">
    <property type="entry name" value="5' to 3' exonuclease, C-terminal subdomain"/>
    <property type="match status" value="1"/>
</dbReference>
<dbReference type="NCBIfam" id="NF004397">
    <property type="entry name" value="PRK05755.1"/>
    <property type="match status" value="1"/>
</dbReference>
<dbReference type="SUPFAM" id="SSF53098">
    <property type="entry name" value="Ribonuclease H-like"/>
    <property type="match status" value="1"/>
</dbReference>
<dbReference type="FunFam" id="1.10.150.20:FF:000002">
    <property type="entry name" value="DNA polymerase I"/>
    <property type="match status" value="1"/>
</dbReference>
<dbReference type="GO" id="GO:0003887">
    <property type="term" value="F:DNA-directed DNA polymerase activity"/>
    <property type="evidence" value="ECO:0007669"/>
    <property type="project" value="UniProtKB-UniRule"/>
</dbReference>
<dbReference type="InterPro" id="IPR020046">
    <property type="entry name" value="5-3_exonucl_a-hlix_arch_N"/>
</dbReference>
<dbReference type="InterPro" id="IPR036397">
    <property type="entry name" value="RNaseH_sf"/>
</dbReference>
<accession>A0A2K8NRH2</accession>
<dbReference type="InterPro" id="IPR002421">
    <property type="entry name" value="5-3_exonuclease"/>
</dbReference>
<dbReference type="Gene3D" id="3.30.70.370">
    <property type="match status" value="1"/>
</dbReference>
<dbReference type="GO" id="GO:0008409">
    <property type="term" value="F:5'-3' exonuclease activity"/>
    <property type="evidence" value="ECO:0007669"/>
    <property type="project" value="UniProtKB-UniRule"/>
</dbReference>
<protein>
    <recommendedName>
        <fullName evidence="11 12">DNA polymerase I</fullName>
        <ecNumber evidence="11 12">2.7.7.7</ecNumber>
    </recommendedName>
</protein>
<evidence type="ECO:0000256" key="5">
    <source>
        <dbReference type="ARBA" id="ARBA00022763"/>
    </source>
</evidence>
<keyword evidence="12" id="KW-0269">Exonuclease</keyword>
<dbReference type="GO" id="GO:0006302">
    <property type="term" value="P:double-strand break repair"/>
    <property type="evidence" value="ECO:0007669"/>
    <property type="project" value="TreeGrafter"/>
</dbReference>
<gene>
    <name evidence="12 13" type="primary">polA</name>
    <name evidence="13" type="ORF">EFREU_v1c04260</name>
</gene>
<dbReference type="CDD" id="cd06140">
    <property type="entry name" value="DNA_polA_I_Bacillus_like_exo"/>
    <property type="match status" value="1"/>
</dbReference>
<evidence type="ECO:0000313" key="13">
    <source>
        <dbReference type="EMBL" id="ATZ16452.1"/>
    </source>
</evidence>
<reference evidence="13 14" key="1">
    <citation type="submission" date="2017-11" db="EMBL/GenBank/DDBJ databases">
        <title>Genome sequence of Entomoplasma freundtii BARC 318 (ATCC 51999).</title>
        <authorList>
            <person name="Lo W.-S."/>
            <person name="Gasparich G.E."/>
            <person name="Kuo C.-H."/>
        </authorList>
    </citation>
    <scope>NUCLEOTIDE SEQUENCE [LARGE SCALE GENOMIC DNA]</scope>
    <source>
        <strain evidence="13 14">BARC 318</strain>
    </source>
</reference>
<comment type="function">
    <text evidence="10">5'-3' exonuclease acting preferentially on double-stranded DNA.</text>
</comment>
<dbReference type="SUPFAM" id="SSF56672">
    <property type="entry name" value="DNA/RNA polymerases"/>
    <property type="match status" value="1"/>
</dbReference>
<dbReference type="InterPro" id="IPR008918">
    <property type="entry name" value="HhH2"/>
</dbReference>
<dbReference type="Gene3D" id="1.20.1060.10">
    <property type="entry name" value="Taq DNA Polymerase, Chain T, domain 4"/>
    <property type="match status" value="1"/>
</dbReference>
<dbReference type="Pfam" id="PF01367">
    <property type="entry name" value="5_3_exonuc"/>
    <property type="match status" value="1"/>
</dbReference>
<dbReference type="SMART" id="SM00279">
    <property type="entry name" value="HhH2"/>
    <property type="match status" value="1"/>
</dbReference>
<evidence type="ECO:0000256" key="12">
    <source>
        <dbReference type="RuleBase" id="RU004460"/>
    </source>
</evidence>
<dbReference type="EMBL" id="CP024962">
    <property type="protein sequence ID" value="ATZ16452.1"/>
    <property type="molecule type" value="Genomic_DNA"/>
</dbReference>
<dbReference type="InterPro" id="IPR018320">
    <property type="entry name" value="DNA_polymerase_1"/>
</dbReference>
<comment type="catalytic activity">
    <reaction evidence="9 12">
        <text>DNA(n) + a 2'-deoxyribonucleoside 5'-triphosphate = DNA(n+1) + diphosphate</text>
        <dbReference type="Rhea" id="RHEA:22508"/>
        <dbReference type="Rhea" id="RHEA-COMP:17339"/>
        <dbReference type="Rhea" id="RHEA-COMP:17340"/>
        <dbReference type="ChEBI" id="CHEBI:33019"/>
        <dbReference type="ChEBI" id="CHEBI:61560"/>
        <dbReference type="ChEBI" id="CHEBI:173112"/>
        <dbReference type="EC" id="2.7.7.7"/>
    </reaction>
</comment>
<proteinExistence type="inferred from homology"/>
<dbReference type="SMART" id="SM00482">
    <property type="entry name" value="POLAc"/>
    <property type="match status" value="1"/>
</dbReference>
<dbReference type="InterPro" id="IPR019760">
    <property type="entry name" value="DNA-dir_DNA_pol_A_CS"/>
</dbReference>
<comment type="similarity">
    <text evidence="1 12">Belongs to the DNA polymerase type-A family.</text>
</comment>
<evidence type="ECO:0000256" key="8">
    <source>
        <dbReference type="ARBA" id="ARBA00023204"/>
    </source>
</evidence>
<dbReference type="InterPro" id="IPR054690">
    <property type="entry name" value="DNA_polI_exonuclease"/>
</dbReference>
<dbReference type="CDD" id="cd09859">
    <property type="entry name" value="PIN_53EXO"/>
    <property type="match status" value="1"/>
</dbReference>
<dbReference type="AlphaFoldDB" id="A0A2K8NRH2"/>
<comment type="function">
    <text evidence="12">In addition to polymerase activity, this DNA polymerase exhibits 5'-3' exonuclease activity.</text>
</comment>
<dbReference type="NCBIfam" id="TIGR00593">
    <property type="entry name" value="pola"/>
    <property type="match status" value="1"/>
</dbReference>
<dbReference type="InterPro" id="IPR020045">
    <property type="entry name" value="DNA_polI_H3TH"/>
</dbReference>
<keyword evidence="3 12" id="KW-0548">Nucleotidyltransferase</keyword>
<dbReference type="InterPro" id="IPR043502">
    <property type="entry name" value="DNA/RNA_pol_sf"/>
</dbReference>
<dbReference type="RefSeq" id="WP_100609435.1">
    <property type="nucleotide sequence ID" value="NZ_CP024962.1"/>
</dbReference>
<dbReference type="EC" id="2.7.7.7" evidence="11 12"/>
<dbReference type="InterPro" id="IPR012337">
    <property type="entry name" value="RNaseH-like_sf"/>
</dbReference>
<name>A0A2K8NRH2_9MOLU</name>
<dbReference type="FunFam" id="1.10.150.20:FF:000003">
    <property type="entry name" value="DNA polymerase I"/>
    <property type="match status" value="1"/>
</dbReference>
<dbReference type="InterPro" id="IPR029060">
    <property type="entry name" value="PIN-like_dom_sf"/>
</dbReference>
<keyword evidence="14" id="KW-1185">Reference proteome</keyword>
<evidence type="ECO:0000256" key="11">
    <source>
        <dbReference type="NCBIfam" id="TIGR00593"/>
    </source>
</evidence>
<keyword evidence="12" id="KW-0540">Nuclease</keyword>
<dbReference type="GO" id="GO:0006261">
    <property type="term" value="P:DNA-templated DNA replication"/>
    <property type="evidence" value="ECO:0007669"/>
    <property type="project" value="UniProtKB-UniRule"/>
</dbReference>
<keyword evidence="6 12" id="KW-0239">DNA-directed DNA polymerase</keyword>
<dbReference type="Proteomes" id="UP000232222">
    <property type="component" value="Chromosome"/>
</dbReference>
<organism evidence="13 14">
    <name type="scientific">Entomoplasma freundtii</name>
    <dbReference type="NCBI Taxonomy" id="74700"/>
    <lineage>
        <taxon>Bacteria</taxon>
        <taxon>Bacillati</taxon>
        <taxon>Mycoplasmatota</taxon>
        <taxon>Mollicutes</taxon>
        <taxon>Entomoplasmatales</taxon>
        <taxon>Entomoplasmataceae</taxon>
        <taxon>Entomoplasma</taxon>
    </lineage>
</organism>
<dbReference type="InterPro" id="IPR036279">
    <property type="entry name" value="5-3_exonuclease_C_sf"/>
</dbReference>
<evidence type="ECO:0000256" key="2">
    <source>
        <dbReference type="ARBA" id="ARBA00022679"/>
    </source>
</evidence>
<keyword evidence="7 12" id="KW-0238">DNA-binding</keyword>
<dbReference type="PRINTS" id="PR00868">
    <property type="entry name" value="DNAPOLI"/>
</dbReference>
<dbReference type="Pfam" id="PF02739">
    <property type="entry name" value="5_3_exonuc_N"/>
    <property type="match status" value="1"/>
</dbReference>
<dbReference type="Gene3D" id="1.10.150.20">
    <property type="entry name" value="5' to 3' exonuclease, C-terminal subdomain"/>
    <property type="match status" value="2"/>
</dbReference>
<dbReference type="OrthoDB" id="9806424at2"/>
<dbReference type="PANTHER" id="PTHR10133:SF27">
    <property type="entry name" value="DNA POLYMERASE NU"/>
    <property type="match status" value="1"/>
</dbReference>
<dbReference type="InterPro" id="IPR002298">
    <property type="entry name" value="DNA_polymerase_A"/>
</dbReference>
<evidence type="ECO:0000256" key="4">
    <source>
        <dbReference type="ARBA" id="ARBA00022705"/>
    </source>
</evidence>
<keyword evidence="8 12" id="KW-0234">DNA repair</keyword>
<keyword evidence="2 12" id="KW-0808">Transferase</keyword>
<evidence type="ECO:0000256" key="3">
    <source>
        <dbReference type="ARBA" id="ARBA00022695"/>
    </source>
</evidence>
<evidence type="ECO:0000256" key="10">
    <source>
        <dbReference type="ARBA" id="ARBA00049957"/>
    </source>
</evidence>
<dbReference type="KEGG" id="efr:EFREU_v1c04260"/>
<evidence type="ECO:0000256" key="1">
    <source>
        <dbReference type="ARBA" id="ARBA00007705"/>
    </source>
</evidence>
<keyword evidence="12" id="KW-0378">Hydrolase</keyword>
<dbReference type="PANTHER" id="PTHR10133">
    <property type="entry name" value="DNA POLYMERASE I"/>
    <property type="match status" value="1"/>
</dbReference>
<keyword evidence="4 12" id="KW-0235">DNA replication</keyword>
<dbReference type="SUPFAM" id="SSF88723">
    <property type="entry name" value="PIN domain-like"/>
    <property type="match status" value="1"/>
</dbReference>